<proteinExistence type="predicted"/>
<dbReference type="AlphaFoldDB" id="A0A382KP05"/>
<evidence type="ECO:0000256" key="1">
    <source>
        <dbReference type="SAM" id="MobiDB-lite"/>
    </source>
</evidence>
<evidence type="ECO:0000313" key="2">
    <source>
        <dbReference type="EMBL" id="SVC26584.1"/>
    </source>
</evidence>
<organism evidence="2">
    <name type="scientific">marine metagenome</name>
    <dbReference type="NCBI Taxonomy" id="408172"/>
    <lineage>
        <taxon>unclassified sequences</taxon>
        <taxon>metagenomes</taxon>
        <taxon>ecological metagenomes</taxon>
    </lineage>
</organism>
<gene>
    <name evidence="2" type="ORF">METZ01_LOCUS279438</name>
</gene>
<feature type="non-terminal residue" evidence="2">
    <location>
        <position position="157"/>
    </location>
</feature>
<protein>
    <submittedName>
        <fullName evidence="2">Uncharacterized protein</fullName>
    </submittedName>
</protein>
<accession>A0A382KP05</accession>
<reference evidence="2" key="1">
    <citation type="submission" date="2018-05" db="EMBL/GenBank/DDBJ databases">
        <authorList>
            <person name="Lanie J.A."/>
            <person name="Ng W.-L."/>
            <person name="Kazmierczak K.M."/>
            <person name="Andrzejewski T.M."/>
            <person name="Davidsen T.M."/>
            <person name="Wayne K.J."/>
            <person name="Tettelin H."/>
            <person name="Glass J.I."/>
            <person name="Rusch D."/>
            <person name="Podicherti R."/>
            <person name="Tsui H.-C.T."/>
            <person name="Winkler M.E."/>
        </authorList>
    </citation>
    <scope>NUCLEOTIDE SEQUENCE</scope>
</reference>
<sequence>MPLWGTSADATTNKPKFLSSDPNSPYDKTEVFATEAGWVTRGPATGNGNVNADPEVLVAIGGLAGATASTGLHHPTMTKYTIVTKADHGTSNNIVFEIAYDEALKYNAGSAATLLLTATAGSNVTATLTHMNGVALADELEGNILRFTATSAQATTY</sequence>
<name>A0A382KP05_9ZZZZ</name>
<feature type="region of interest" description="Disordered" evidence="1">
    <location>
        <begin position="1"/>
        <end position="25"/>
    </location>
</feature>
<dbReference type="EMBL" id="UINC01082117">
    <property type="protein sequence ID" value="SVC26584.1"/>
    <property type="molecule type" value="Genomic_DNA"/>
</dbReference>